<gene>
    <name evidence="2" type="ORF">COX08_04130</name>
</gene>
<evidence type="ECO:0000259" key="1">
    <source>
        <dbReference type="Pfam" id="PF00535"/>
    </source>
</evidence>
<dbReference type="SUPFAM" id="SSF53448">
    <property type="entry name" value="Nucleotide-diphospho-sugar transferases"/>
    <property type="match status" value="1"/>
</dbReference>
<name>A0A2H0B5D1_9BACT</name>
<dbReference type="InterPro" id="IPR001173">
    <property type="entry name" value="Glyco_trans_2-like"/>
</dbReference>
<evidence type="ECO:0000313" key="3">
    <source>
        <dbReference type="Proteomes" id="UP000229459"/>
    </source>
</evidence>
<organism evidence="2 3">
    <name type="scientific">Candidatus Beckwithbacteria bacterium CG23_combo_of_CG06-09_8_20_14_all_34_8</name>
    <dbReference type="NCBI Taxonomy" id="1974497"/>
    <lineage>
        <taxon>Bacteria</taxon>
        <taxon>Candidatus Beckwithiibacteriota</taxon>
    </lineage>
</organism>
<sequence>MKISIILAVYNESEYLEKCLQSLISQEKVDFEIILVDDGSETPVNKLKFAILANPKIKIFRLEHKGPALARNFGATKASGEILVFLDGDMSFEKTFLANLIEPIKLKKTKGTYSSMEYVANWDNVWARCWNFEQGLKGKLRINNKNNMIKDFRAILKTEFELVKGFENTGYTDTWTLFDKLKYLPYETKAVYYHYNPSNLTEVYHQSKWIGGRQRKFGNFGKIIVLLRSSFPISIIIGIYKGLTLKQWQYLPFKLVYDWGTVSGVLTNALKK</sequence>
<dbReference type="EMBL" id="PCSR01000098">
    <property type="protein sequence ID" value="PIP52867.1"/>
    <property type="molecule type" value="Genomic_DNA"/>
</dbReference>
<dbReference type="PANTHER" id="PTHR43685">
    <property type="entry name" value="GLYCOSYLTRANSFERASE"/>
    <property type="match status" value="1"/>
</dbReference>
<dbReference type="Proteomes" id="UP000229459">
    <property type="component" value="Unassembled WGS sequence"/>
</dbReference>
<proteinExistence type="predicted"/>
<dbReference type="AlphaFoldDB" id="A0A2H0B5D1"/>
<reference evidence="2 3" key="1">
    <citation type="submission" date="2017-09" db="EMBL/GenBank/DDBJ databases">
        <title>Depth-based differentiation of microbial function through sediment-hosted aquifers and enrichment of novel symbionts in the deep terrestrial subsurface.</title>
        <authorList>
            <person name="Probst A.J."/>
            <person name="Ladd B."/>
            <person name="Jarett J.K."/>
            <person name="Geller-Mcgrath D.E."/>
            <person name="Sieber C.M."/>
            <person name="Emerson J.B."/>
            <person name="Anantharaman K."/>
            <person name="Thomas B.C."/>
            <person name="Malmstrom R."/>
            <person name="Stieglmeier M."/>
            <person name="Klingl A."/>
            <person name="Woyke T."/>
            <person name="Ryan C.M."/>
            <person name="Banfield J.F."/>
        </authorList>
    </citation>
    <scope>NUCLEOTIDE SEQUENCE [LARGE SCALE GENOMIC DNA]</scope>
    <source>
        <strain evidence="2">CG23_combo_of_CG06-09_8_20_14_all_34_8</strain>
    </source>
</reference>
<dbReference type="Gene3D" id="3.90.550.10">
    <property type="entry name" value="Spore Coat Polysaccharide Biosynthesis Protein SpsA, Chain A"/>
    <property type="match status" value="1"/>
</dbReference>
<feature type="domain" description="Glycosyltransferase 2-like" evidence="1">
    <location>
        <begin position="4"/>
        <end position="138"/>
    </location>
</feature>
<comment type="caution">
    <text evidence="2">The sequence shown here is derived from an EMBL/GenBank/DDBJ whole genome shotgun (WGS) entry which is preliminary data.</text>
</comment>
<dbReference type="PANTHER" id="PTHR43685:SF2">
    <property type="entry name" value="GLYCOSYLTRANSFERASE 2-LIKE DOMAIN-CONTAINING PROTEIN"/>
    <property type="match status" value="1"/>
</dbReference>
<dbReference type="Pfam" id="PF00535">
    <property type="entry name" value="Glycos_transf_2"/>
    <property type="match status" value="1"/>
</dbReference>
<dbReference type="CDD" id="cd00761">
    <property type="entry name" value="Glyco_tranf_GTA_type"/>
    <property type="match status" value="1"/>
</dbReference>
<dbReference type="InterPro" id="IPR029044">
    <property type="entry name" value="Nucleotide-diphossugar_trans"/>
</dbReference>
<dbReference type="InterPro" id="IPR050834">
    <property type="entry name" value="Glycosyltransf_2"/>
</dbReference>
<protein>
    <recommendedName>
        <fullName evidence="1">Glycosyltransferase 2-like domain-containing protein</fullName>
    </recommendedName>
</protein>
<accession>A0A2H0B5D1</accession>
<evidence type="ECO:0000313" key="2">
    <source>
        <dbReference type="EMBL" id="PIP52867.1"/>
    </source>
</evidence>